<dbReference type="GO" id="GO:0006047">
    <property type="term" value="P:UDP-N-acetylglucosamine metabolic process"/>
    <property type="evidence" value="ECO:0007669"/>
    <property type="project" value="InterPro"/>
</dbReference>
<dbReference type="Pfam" id="PF02350">
    <property type="entry name" value="Epimerase_2"/>
    <property type="match status" value="1"/>
</dbReference>
<evidence type="ECO:0000256" key="1">
    <source>
        <dbReference type="SAM" id="MobiDB-lite"/>
    </source>
</evidence>
<reference evidence="4" key="1">
    <citation type="submission" date="2016-10" db="EMBL/GenBank/DDBJ databases">
        <authorList>
            <person name="Varghese N."/>
            <person name="Submissions S."/>
        </authorList>
    </citation>
    <scope>NUCLEOTIDE SEQUENCE [LARGE SCALE GENOMIC DNA]</scope>
    <source>
        <strain evidence="4">DSM 45419</strain>
    </source>
</reference>
<keyword evidence="4" id="KW-1185">Reference proteome</keyword>
<protein>
    <submittedName>
        <fullName evidence="3">UDP-N-acetylglucosamine 2-epimerase (Hydrolysing)</fullName>
    </submittedName>
</protein>
<gene>
    <name evidence="3" type="ORF">SAMN05660642_00406</name>
</gene>
<dbReference type="NCBIfam" id="TIGR03568">
    <property type="entry name" value="NeuC_NnaA"/>
    <property type="match status" value="1"/>
</dbReference>
<dbReference type="Gene3D" id="3.40.50.2000">
    <property type="entry name" value="Glycogen Phosphorylase B"/>
    <property type="match status" value="2"/>
</dbReference>
<dbReference type="InterPro" id="IPR003331">
    <property type="entry name" value="UDP_GlcNAc_Epimerase_2_dom"/>
</dbReference>
<proteinExistence type="predicted"/>
<dbReference type="PANTHER" id="PTHR43174:SF3">
    <property type="entry name" value="UDP-N-ACETYLGLUCOSAMINE 2-EPIMERASE"/>
    <property type="match status" value="1"/>
</dbReference>
<evidence type="ECO:0000313" key="4">
    <source>
        <dbReference type="Proteomes" id="UP000198680"/>
    </source>
</evidence>
<organism evidence="3 4">
    <name type="scientific">Geodermatophilus siccatus</name>
    <dbReference type="NCBI Taxonomy" id="1137991"/>
    <lineage>
        <taxon>Bacteria</taxon>
        <taxon>Bacillati</taxon>
        <taxon>Actinomycetota</taxon>
        <taxon>Actinomycetes</taxon>
        <taxon>Geodermatophilales</taxon>
        <taxon>Geodermatophilaceae</taxon>
        <taxon>Geodermatophilus</taxon>
    </lineage>
</organism>
<evidence type="ECO:0000313" key="3">
    <source>
        <dbReference type="EMBL" id="SDL60689.1"/>
    </source>
</evidence>
<name>A0A1G9LFB5_9ACTN</name>
<feature type="domain" description="UDP-N-acetylglucosamine 2-epimerase" evidence="2">
    <location>
        <begin position="30"/>
        <end position="361"/>
    </location>
</feature>
<dbReference type="PANTHER" id="PTHR43174">
    <property type="entry name" value="UDP-N-ACETYLGLUCOSAMINE 2-EPIMERASE"/>
    <property type="match status" value="1"/>
</dbReference>
<dbReference type="InterPro" id="IPR029767">
    <property type="entry name" value="WecB-like"/>
</dbReference>
<dbReference type="STRING" id="1137991.SAMN05660642_00406"/>
<feature type="region of interest" description="Disordered" evidence="1">
    <location>
        <begin position="297"/>
        <end position="319"/>
    </location>
</feature>
<dbReference type="Proteomes" id="UP000198680">
    <property type="component" value="Unassembled WGS sequence"/>
</dbReference>
<dbReference type="AlphaFoldDB" id="A0A1G9LFB5"/>
<dbReference type="GO" id="GO:0004553">
    <property type="term" value="F:hydrolase activity, hydrolyzing O-glycosyl compounds"/>
    <property type="evidence" value="ECO:0007669"/>
    <property type="project" value="InterPro"/>
</dbReference>
<accession>A0A1G9LFB5</accession>
<dbReference type="EMBL" id="FNHE01000001">
    <property type="protein sequence ID" value="SDL60689.1"/>
    <property type="molecule type" value="Genomic_DNA"/>
</dbReference>
<evidence type="ECO:0000259" key="2">
    <source>
        <dbReference type="Pfam" id="PF02350"/>
    </source>
</evidence>
<sequence length="385" mass="40932">MTALGRPRRVVGLTGTRADFGKMRDVYLGLQAAPGIEFSLVVTGMHLLHRYGYTLREIERAGLRALHHVPNQVEDEPMALVLANSINSITRLLLAESADMVLVHGDRVEALAGALAGSLTNTRVAHVEGGEVSGTIDDAIRHSLSKHAHVHFVANDHARARLLQLGEEAERVLVVGSPEADALAVAADSDLAPVRDHYGTPAPPYGVLALHPVTTELELNRRHAEAVVDGVLAAGGSWVVIDPNNDEGTHDVRAALERLDGRPDVVRLPSMRFPAYLTLVRHAEVVVGNSSSGVREAPVLGTPSVDVGSRQTDRSPAASVRHVPAVAAEVAGAIREARAAGRSRPEEHFGSVGAAARIVEAVCGDEVWDLGLQKRFVDRPLAEGG</sequence>
<dbReference type="RefSeq" id="WP_091213083.1">
    <property type="nucleotide sequence ID" value="NZ_FNHE01000001.1"/>
</dbReference>
<dbReference type="SUPFAM" id="SSF53756">
    <property type="entry name" value="UDP-Glycosyltransferase/glycogen phosphorylase"/>
    <property type="match status" value="1"/>
</dbReference>
<dbReference type="InterPro" id="IPR020004">
    <property type="entry name" value="UDP-GlcNAc_Epase"/>
</dbReference>
<dbReference type="OrthoDB" id="9803238at2"/>